<organism evidence="2 3">
    <name type="scientific">Commensalibacter nepenthis</name>
    <dbReference type="NCBI Taxonomy" id="3043872"/>
    <lineage>
        <taxon>Bacteria</taxon>
        <taxon>Pseudomonadati</taxon>
        <taxon>Pseudomonadota</taxon>
        <taxon>Alphaproteobacteria</taxon>
        <taxon>Acetobacterales</taxon>
        <taxon>Acetobacteraceae</taxon>
    </lineage>
</organism>
<comment type="caution">
    <text evidence="2">The sequence shown here is derived from an EMBL/GenBank/DDBJ whole genome shotgun (WGS) entry which is preliminary data.</text>
</comment>
<gene>
    <name evidence="2" type="ORF">QJV33_11685</name>
</gene>
<dbReference type="Proteomes" id="UP001431775">
    <property type="component" value="Unassembled WGS sequence"/>
</dbReference>
<dbReference type="RefSeq" id="WP_281463582.1">
    <property type="nucleotide sequence ID" value="NZ_JASBAN010000006.1"/>
</dbReference>
<evidence type="ECO:0000313" key="3">
    <source>
        <dbReference type="Proteomes" id="UP001431775"/>
    </source>
</evidence>
<sequence>MCKKNISNRYKKPQKSTVSTQNRESFSIRLNNNSDAWLISYATSILDLIKKQEAVQFVDDLIGDDEARNHCILDEAHRKSQEFNQTINSEISQMAQFQAFTMAGLQAKARVLKAISSPLAFDEGFISYEVNMLFTSLLMDTLAGVQP</sequence>
<feature type="region of interest" description="Disordered" evidence="1">
    <location>
        <begin position="1"/>
        <end position="23"/>
    </location>
</feature>
<reference evidence="2" key="1">
    <citation type="submission" date="2023-05" db="EMBL/GenBank/DDBJ databases">
        <title>Whole genome sequence of Commensalibacter sp.</title>
        <authorList>
            <person name="Charoenyingcharoen P."/>
            <person name="Yukphan P."/>
        </authorList>
    </citation>
    <scope>NUCLEOTIDE SEQUENCE</scope>
    <source>
        <strain evidence="2">TBRC 10068</strain>
    </source>
</reference>
<keyword evidence="3" id="KW-1185">Reference proteome</keyword>
<proteinExistence type="predicted"/>
<accession>A0ABT6QAJ7</accession>
<name>A0ABT6QAJ7_9PROT</name>
<protein>
    <submittedName>
        <fullName evidence="2">Uncharacterized protein</fullName>
    </submittedName>
</protein>
<dbReference type="EMBL" id="JASBAN010000006">
    <property type="protein sequence ID" value="MDI2113931.1"/>
    <property type="molecule type" value="Genomic_DNA"/>
</dbReference>
<evidence type="ECO:0000313" key="2">
    <source>
        <dbReference type="EMBL" id="MDI2113931.1"/>
    </source>
</evidence>
<evidence type="ECO:0000256" key="1">
    <source>
        <dbReference type="SAM" id="MobiDB-lite"/>
    </source>
</evidence>